<dbReference type="InterPro" id="IPR051311">
    <property type="entry name" value="DedA_domain"/>
</dbReference>
<keyword evidence="4" id="KW-1185">Reference proteome</keyword>
<feature type="transmembrane region" description="Helical" evidence="1">
    <location>
        <begin position="123"/>
        <end position="146"/>
    </location>
</feature>
<accession>A0ABY7TPE4</accession>
<dbReference type="RefSeq" id="WP_273690434.1">
    <property type="nucleotide sequence ID" value="NZ_CP117411.1"/>
</dbReference>
<feature type="transmembrane region" description="Helical" evidence="1">
    <location>
        <begin position="39"/>
        <end position="62"/>
    </location>
</feature>
<feature type="domain" description="VTT" evidence="2">
    <location>
        <begin position="23"/>
        <end position="143"/>
    </location>
</feature>
<proteinExistence type="predicted"/>
<organism evidence="3 4">
    <name type="scientific">Sphingomonas naphthae</name>
    <dbReference type="NCBI Taxonomy" id="1813468"/>
    <lineage>
        <taxon>Bacteria</taxon>
        <taxon>Pseudomonadati</taxon>
        <taxon>Pseudomonadota</taxon>
        <taxon>Alphaproteobacteria</taxon>
        <taxon>Sphingomonadales</taxon>
        <taxon>Sphingomonadaceae</taxon>
        <taxon>Sphingomonas</taxon>
    </lineage>
</organism>
<gene>
    <name evidence="3" type="ORF">PQ455_07045</name>
</gene>
<feature type="transmembrane region" description="Helical" evidence="1">
    <location>
        <begin position="12"/>
        <end position="33"/>
    </location>
</feature>
<evidence type="ECO:0000313" key="4">
    <source>
        <dbReference type="Proteomes" id="UP001220395"/>
    </source>
</evidence>
<sequence length="186" mass="20173">MAVEQFLSHYGLAAVALGAAFEGETAVIAGGLLAHRGLWPLGGAMLAAFLGSFAADQMFFAVGRTCRGMAWVQRLQRRAAFAKALDVFHRHPTGFILAFRFLYGLRIVSPVAIGTTRIPARRFLALNLIAAAIWAPLFTILGYSFGKGLERWFGGRHVPLWAVGVGVLALVGGGFAIHLLIQRRRR</sequence>
<dbReference type="PANTHER" id="PTHR42709">
    <property type="entry name" value="ALKALINE PHOSPHATASE LIKE PROTEIN"/>
    <property type="match status" value="1"/>
</dbReference>
<evidence type="ECO:0000313" key="3">
    <source>
        <dbReference type="EMBL" id="WCT74968.1"/>
    </source>
</evidence>
<dbReference type="EMBL" id="CP117411">
    <property type="protein sequence ID" value="WCT74968.1"/>
    <property type="molecule type" value="Genomic_DNA"/>
</dbReference>
<dbReference type="PANTHER" id="PTHR42709:SF2">
    <property type="entry name" value="INNER MEMBRANE PROTEIN YOHD"/>
    <property type="match status" value="1"/>
</dbReference>
<name>A0ABY7TPE4_9SPHN</name>
<dbReference type="Pfam" id="PF09335">
    <property type="entry name" value="VTT_dom"/>
    <property type="match status" value="1"/>
</dbReference>
<dbReference type="InterPro" id="IPR032816">
    <property type="entry name" value="VTT_dom"/>
</dbReference>
<keyword evidence="1" id="KW-1133">Transmembrane helix</keyword>
<keyword evidence="1" id="KW-0812">Transmembrane</keyword>
<evidence type="ECO:0000259" key="2">
    <source>
        <dbReference type="Pfam" id="PF09335"/>
    </source>
</evidence>
<evidence type="ECO:0000256" key="1">
    <source>
        <dbReference type="SAM" id="Phobius"/>
    </source>
</evidence>
<feature type="transmembrane region" description="Helical" evidence="1">
    <location>
        <begin position="158"/>
        <end position="181"/>
    </location>
</feature>
<keyword evidence="1" id="KW-0472">Membrane</keyword>
<protein>
    <submittedName>
        <fullName evidence="3">DedA family protein</fullName>
    </submittedName>
</protein>
<reference evidence="3 4" key="1">
    <citation type="submission" date="2023-02" db="EMBL/GenBank/DDBJ databases">
        <title>Genome sequence of Sphingomonas naphthae.</title>
        <authorList>
            <person name="Kim S."/>
            <person name="Heo J."/>
            <person name="Kwon S.-W."/>
        </authorList>
    </citation>
    <scope>NUCLEOTIDE SEQUENCE [LARGE SCALE GENOMIC DNA]</scope>
    <source>
        <strain evidence="3 4">KACC 18716</strain>
    </source>
</reference>
<dbReference type="Proteomes" id="UP001220395">
    <property type="component" value="Chromosome"/>
</dbReference>